<keyword evidence="5" id="KW-1185">Reference proteome</keyword>
<dbReference type="AlphaFoldDB" id="A0A7X1E6C3"/>
<dbReference type="Proteomes" id="UP000525652">
    <property type="component" value="Unassembled WGS sequence"/>
</dbReference>
<dbReference type="GO" id="GO:0051301">
    <property type="term" value="P:cell division"/>
    <property type="evidence" value="ECO:0007669"/>
    <property type="project" value="TreeGrafter"/>
</dbReference>
<dbReference type="RefSeq" id="WP_185694600.1">
    <property type="nucleotide sequence ID" value="NZ_JACHVA010000138.1"/>
</dbReference>
<dbReference type="PRINTS" id="PR00423">
    <property type="entry name" value="CELLDVISFTSZ"/>
</dbReference>
<dbReference type="EMBL" id="JACHVA010000138">
    <property type="protein sequence ID" value="MBC2603981.1"/>
    <property type="molecule type" value="Genomic_DNA"/>
</dbReference>
<proteinExistence type="predicted"/>
<evidence type="ECO:0000256" key="1">
    <source>
        <dbReference type="ARBA" id="ARBA00022741"/>
    </source>
</evidence>
<name>A0A7X1E6C3_9BACT</name>
<accession>A0A7X1E6C3</accession>
<protein>
    <recommendedName>
        <fullName evidence="3">Tubulin/FtsZ GTPase domain-containing protein</fullName>
    </recommendedName>
</protein>
<dbReference type="InterPro" id="IPR008280">
    <property type="entry name" value="Tub_FtsZ_C"/>
</dbReference>
<dbReference type="GO" id="GO:0005737">
    <property type="term" value="C:cytoplasm"/>
    <property type="evidence" value="ECO:0007669"/>
    <property type="project" value="TreeGrafter"/>
</dbReference>
<gene>
    <name evidence="4" type="ORF">H5P30_19545</name>
</gene>
<dbReference type="InterPro" id="IPR036525">
    <property type="entry name" value="Tubulin/FtsZ_GTPase_sf"/>
</dbReference>
<dbReference type="PANTHER" id="PTHR30314">
    <property type="entry name" value="CELL DIVISION PROTEIN FTSZ-RELATED"/>
    <property type="match status" value="1"/>
</dbReference>
<dbReference type="GO" id="GO:0005525">
    <property type="term" value="F:GTP binding"/>
    <property type="evidence" value="ECO:0007669"/>
    <property type="project" value="UniProtKB-KW"/>
</dbReference>
<feature type="domain" description="Tubulin/FtsZ GTPase" evidence="3">
    <location>
        <begin position="10"/>
        <end position="204"/>
    </location>
</feature>
<dbReference type="InterPro" id="IPR045061">
    <property type="entry name" value="FtsZ/CetZ"/>
</dbReference>
<reference evidence="4 5" key="1">
    <citation type="submission" date="2020-07" db="EMBL/GenBank/DDBJ databases">
        <authorList>
            <person name="Feng X."/>
        </authorList>
    </citation>
    <scope>NUCLEOTIDE SEQUENCE [LARGE SCALE GENOMIC DNA]</scope>
    <source>
        <strain evidence="4 5">JCM14086</strain>
    </source>
</reference>
<dbReference type="GO" id="GO:0003924">
    <property type="term" value="F:GTPase activity"/>
    <property type="evidence" value="ECO:0007669"/>
    <property type="project" value="InterPro"/>
</dbReference>
<evidence type="ECO:0000256" key="2">
    <source>
        <dbReference type="ARBA" id="ARBA00023134"/>
    </source>
</evidence>
<comment type="caution">
    <text evidence="4">The sequence shown here is derived from an EMBL/GenBank/DDBJ whole genome shotgun (WGS) entry which is preliminary data.</text>
</comment>
<dbReference type="PANTHER" id="PTHR30314:SF3">
    <property type="entry name" value="MITOCHONDRIAL DIVISION PROTEIN FSZA"/>
    <property type="match status" value="1"/>
</dbReference>
<evidence type="ECO:0000313" key="5">
    <source>
        <dbReference type="Proteomes" id="UP000525652"/>
    </source>
</evidence>
<keyword evidence="2" id="KW-0342">GTP-binding</keyword>
<evidence type="ECO:0000259" key="3">
    <source>
        <dbReference type="SMART" id="SM00864"/>
    </source>
</evidence>
<dbReference type="SUPFAM" id="SSF52490">
    <property type="entry name" value="Tubulin nucleotide-binding domain-like"/>
    <property type="match status" value="1"/>
</dbReference>
<organism evidence="4 5">
    <name type="scientific">Puniceicoccus vermicola</name>
    <dbReference type="NCBI Taxonomy" id="388746"/>
    <lineage>
        <taxon>Bacteria</taxon>
        <taxon>Pseudomonadati</taxon>
        <taxon>Verrucomicrobiota</taxon>
        <taxon>Opitutia</taxon>
        <taxon>Puniceicoccales</taxon>
        <taxon>Puniceicoccaceae</taxon>
        <taxon>Puniceicoccus</taxon>
    </lineage>
</organism>
<evidence type="ECO:0000313" key="4">
    <source>
        <dbReference type="EMBL" id="MBC2603981.1"/>
    </source>
</evidence>
<dbReference type="SUPFAM" id="SSF55307">
    <property type="entry name" value="Tubulin C-terminal domain-like"/>
    <property type="match status" value="1"/>
</dbReference>
<sequence>MSEESNSAKKSTVCLVGAGGGAMRVLERFRTEMVGDIDLMGFDTDARELDRYPEISSMRLGRSLLRGLGCGGDDEMGRLAAESDRAQISQALSGYDLVIVVGCLGRGFASGALPGITALAGESGTPTVALVSTPFEFEGKRPATIARKALSEVRQGADCVVELPNDLLFQEAEESDRADQLFDSSDEWMFRAVSALIGPIFRPGIMSADLATFRNALKGDESRMHFSTCRVRVEEGVEAVAKAIYNCPFRSAGMERVKADRLIVSVGSGGGLSVSGFSELTQAVTQLFDSRESAIVGFWEDPSLGDQIEVTVFARTDLSAASRPRLPERVTVHQSKLDQKRPRRGKERVQTEFDTLLEHNERGLFGRMDVEAYNGVDLDKPTFLRRGIKIPMPKS</sequence>
<dbReference type="GO" id="GO:0032153">
    <property type="term" value="C:cell division site"/>
    <property type="evidence" value="ECO:0007669"/>
    <property type="project" value="TreeGrafter"/>
</dbReference>
<dbReference type="SMART" id="SM00864">
    <property type="entry name" value="Tubulin"/>
    <property type="match status" value="1"/>
</dbReference>
<dbReference type="Gene3D" id="3.40.50.1440">
    <property type="entry name" value="Tubulin/FtsZ, GTPase domain"/>
    <property type="match status" value="1"/>
</dbReference>
<dbReference type="InterPro" id="IPR003008">
    <property type="entry name" value="Tubulin_FtsZ_GTPase"/>
</dbReference>
<keyword evidence="1" id="KW-0547">Nucleotide-binding</keyword>
<dbReference type="Pfam" id="PF00091">
    <property type="entry name" value="Tubulin"/>
    <property type="match status" value="1"/>
</dbReference>